<protein>
    <submittedName>
        <fullName evidence="1">Uncharacterized protein</fullName>
    </submittedName>
</protein>
<dbReference type="EMBL" id="JAIWYP010000003">
    <property type="protein sequence ID" value="KAH3858104.1"/>
    <property type="molecule type" value="Genomic_DNA"/>
</dbReference>
<reference evidence="1" key="2">
    <citation type="submission" date="2020-11" db="EMBL/GenBank/DDBJ databases">
        <authorList>
            <person name="McCartney M.A."/>
            <person name="Auch B."/>
            <person name="Kono T."/>
            <person name="Mallez S."/>
            <person name="Becker A."/>
            <person name="Gohl D.M."/>
            <person name="Silverstein K.A.T."/>
            <person name="Koren S."/>
            <person name="Bechman K.B."/>
            <person name="Herman A."/>
            <person name="Abrahante J.E."/>
            <person name="Garbe J."/>
        </authorList>
    </citation>
    <scope>NUCLEOTIDE SEQUENCE</scope>
    <source>
        <strain evidence="1">Duluth1</strain>
        <tissue evidence="1">Whole animal</tissue>
    </source>
</reference>
<reference evidence="1" key="1">
    <citation type="journal article" date="2019" name="bioRxiv">
        <title>The Genome of the Zebra Mussel, Dreissena polymorpha: A Resource for Invasive Species Research.</title>
        <authorList>
            <person name="McCartney M.A."/>
            <person name="Auch B."/>
            <person name="Kono T."/>
            <person name="Mallez S."/>
            <person name="Zhang Y."/>
            <person name="Obille A."/>
            <person name="Becker A."/>
            <person name="Abrahante J.E."/>
            <person name="Garbe J."/>
            <person name="Badalamenti J.P."/>
            <person name="Herman A."/>
            <person name="Mangelson H."/>
            <person name="Liachko I."/>
            <person name="Sullivan S."/>
            <person name="Sone E.D."/>
            <person name="Koren S."/>
            <person name="Silverstein K.A.T."/>
            <person name="Beckman K.B."/>
            <person name="Gohl D.M."/>
        </authorList>
    </citation>
    <scope>NUCLEOTIDE SEQUENCE</scope>
    <source>
        <strain evidence="1">Duluth1</strain>
        <tissue evidence="1">Whole animal</tissue>
    </source>
</reference>
<dbReference type="Proteomes" id="UP000828390">
    <property type="component" value="Unassembled WGS sequence"/>
</dbReference>
<organism evidence="1 2">
    <name type="scientific">Dreissena polymorpha</name>
    <name type="common">Zebra mussel</name>
    <name type="synonym">Mytilus polymorpha</name>
    <dbReference type="NCBI Taxonomy" id="45954"/>
    <lineage>
        <taxon>Eukaryota</taxon>
        <taxon>Metazoa</taxon>
        <taxon>Spiralia</taxon>
        <taxon>Lophotrochozoa</taxon>
        <taxon>Mollusca</taxon>
        <taxon>Bivalvia</taxon>
        <taxon>Autobranchia</taxon>
        <taxon>Heteroconchia</taxon>
        <taxon>Euheterodonta</taxon>
        <taxon>Imparidentia</taxon>
        <taxon>Neoheterodontei</taxon>
        <taxon>Myida</taxon>
        <taxon>Dreissenoidea</taxon>
        <taxon>Dreissenidae</taxon>
        <taxon>Dreissena</taxon>
    </lineage>
</organism>
<keyword evidence="2" id="KW-1185">Reference proteome</keyword>
<gene>
    <name evidence="1" type="ORF">DPMN_100723</name>
</gene>
<evidence type="ECO:0000313" key="2">
    <source>
        <dbReference type="Proteomes" id="UP000828390"/>
    </source>
</evidence>
<comment type="caution">
    <text evidence="1">The sequence shown here is derived from an EMBL/GenBank/DDBJ whole genome shotgun (WGS) entry which is preliminary data.</text>
</comment>
<dbReference type="AlphaFoldDB" id="A0A9D4R7P5"/>
<accession>A0A9D4R7P5</accession>
<name>A0A9D4R7P5_DREPO</name>
<proteinExistence type="predicted"/>
<evidence type="ECO:0000313" key="1">
    <source>
        <dbReference type="EMBL" id="KAH3858104.1"/>
    </source>
</evidence>
<sequence>MGHDLRDCKIKYPPFDLLRRYGDHNVHSDHRSSQPCWHKPRSDHERFVHRATDHTC</sequence>